<dbReference type="InterPro" id="IPR012677">
    <property type="entry name" value="Nucleotide-bd_a/b_plait_sf"/>
</dbReference>
<evidence type="ECO:0000313" key="5">
    <source>
        <dbReference type="Proteomes" id="UP000035680"/>
    </source>
</evidence>
<evidence type="ECO:0000256" key="3">
    <source>
        <dbReference type="SAM" id="MobiDB-lite"/>
    </source>
</evidence>
<dbReference type="SMART" id="SM00360">
    <property type="entry name" value="RRM"/>
    <property type="match status" value="1"/>
</dbReference>
<dbReference type="AlphaFoldDB" id="A0A0K0FU67"/>
<dbReference type="WBParaSite" id="SVE_1587900.1">
    <property type="protein sequence ID" value="SVE_1587900.1"/>
    <property type="gene ID" value="SVE_1587900"/>
</dbReference>
<evidence type="ECO:0000259" key="4">
    <source>
        <dbReference type="PROSITE" id="PS50102"/>
    </source>
</evidence>
<dbReference type="PANTHER" id="PTHR23236:SF11">
    <property type="entry name" value="EUKARYOTIC TRANSLATION INITIATION FACTOR 4H"/>
    <property type="match status" value="1"/>
</dbReference>
<evidence type="ECO:0000256" key="1">
    <source>
        <dbReference type="ARBA" id="ARBA00022884"/>
    </source>
</evidence>
<dbReference type="PANTHER" id="PTHR23236">
    <property type="entry name" value="EUKARYOTIC TRANSLATION INITIATION FACTOR 4B/4H"/>
    <property type="match status" value="1"/>
</dbReference>
<accession>A0A0K0FU67</accession>
<name>A0A0K0FU67_STRVS</name>
<reference evidence="5" key="1">
    <citation type="submission" date="2014-07" db="EMBL/GenBank/DDBJ databases">
        <authorList>
            <person name="Martin A.A"/>
            <person name="De Silva N."/>
        </authorList>
    </citation>
    <scope>NUCLEOTIDE SEQUENCE</scope>
</reference>
<dbReference type="InterPro" id="IPR000504">
    <property type="entry name" value="RRM_dom"/>
</dbReference>
<evidence type="ECO:0000313" key="6">
    <source>
        <dbReference type="WBParaSite" id="SVE_1587900.1"/>
    </source>
</evidence>
<feature type="domain" description="RRM" evidence="4">
    <location>
        <begin position="16"/>
        <end position="92"/>
    </location>
</feature>
<organism evidence="5 6">
    <name type="scientific">Strongyloides venezuelensis</name>
    <name type="common">Threadworm</name>
    <dbReference type="NCBI Taxonomy" id="75913"/>
    <lineage>
        <taxon>Eukaryota</taxon>
        <taxon>Metazoa</taxon>
        <taxon>Ecdysozoa</taxon>
        <taxon>Nematoda</taxon>
        <taxon>Chromadorea</taxon>
        <taxon>Rhabditida</taxon>
        <taxon>Tylenchina</taxon>
        <taxon>Panagrolaimomorpha</taxon>
        <taxon>Strongyloidoidea</taxon>
        <taxon>Strongyloididae</taxon>
        <taxon>Strongyloides</taxon>
    </lineage>
</organism>
<reference evidence="6" key="2">
    <citation type="submission" date="2015-08" db="UniProtKB">
        <authorList>
            <consortium name="WormBaseParasite"/>
        </authorList>
    </citation>
    <scope>IDENTIFICATION</scope>
</reference>
<dbReference type="PROSITE" id="PS50102">
    <property type="entry name" value="RRM"/>
    <property type="match status" value="1"/>
</dbReference>
<dbReference type="SUPFAM" id="SSF54928">
    <property type="entry name" value="RNA-binding domain, RBD"/>
    <property type="match status" value="1"/>
</dbReference>
<dbReference type="GO" id="GO:0003723">
    <property type="term" value="F:RNA binding"/>
    <property type="evidence" value="ECO:0007669"/>
    <property type="project" value="UniProtKB-UniRule"/>
</dbReference>
<dbReference type="Proteomes" id="UP000035680">
    <property type="component" value="Unassembled WGS sequence"/>
</dbReference>
<evidence type="ECO:0000256" key="2">
    <source>
        <dbReference type="PROSITE-ProRule" id="PRU00176"/>
    </source>
</evidence>
<proteinExistence type="predicted"/>
<dbReference type="Pfam" id="PF00076">
    <property type="entry name" value="RRM_1"/>
    <property type="match status" value="1"/>
</dbReference>
<dbReference type="STRING" id="75913.A0A0K0FU67"/>
<dbReference type="Gene3D" id="3.30.70.330">
    <property type="match status" value="1"/>
</dbReference>
<keyword evidence="1 2" id="KW-0694">RNA-binding</keyword>
<protein>
    <submittedName>
        <fullName evidence="6">Eukaryotic translation initiation factor 4H (inferred by orthology to a human protein)</fullName>
    </submittedName>
</protein>
<feature type="region of interest" description="Disordered" evidence="3">
    <location>
        <begin position="93"/>
        <end position="190"/>
    </location>
</feature>
<feature type="compositionally biased region" description="Polar residues" evidence="3">
    <location>
        <begin position="108"/>
        <end position="117"/>
    </location>
</feature>
<dbReference type="InterPro" id="IPR035979">
    <property type="entry name" value="RBD_domain_sf"/>
</dbReference>
<sequence length="221" mass="25711">MSERRSTVQLPENPPYKVYVGNLPYDAIQGDMDDIFKDCDMVEVKMVRDRETDKFKGYAYVEFRTREDLAKALQFNGYVFVDRTLRIDIANTKSRDGGSMNKRGGGYSQQKSNNHNTNQRHDNKKGNGYNNRNNPQDRNERIQNGKWVNAHPSNRRRGNSTREYQRSTVEVVDDPERPKLKLQPRTTDPEELARIKHQQEEEEAARVAKIFGKTVSISKEK</sequence>
<keyword evidence="5" id="KW-1185">Reference proteome</keyword>